<dbReference type="Gene3D" id="3.30.460.10">
    <property type="entry name" value="Beta Polymerase, domain 2"/>
    <property type="match status" value="1"/>
</dbReference>
<feature type="domain" description="Polymerase beta nucleotidyltransferase" evidence="1">
    <location>
        <begin position="10"/>
        <end position="103"/>
    </location>
</feature>
<sequence>MDKKRVLESIGFILDGFDEIDLAYVFGSFLKRDDFHDIDLAIHLCREKSPYERFKFSGKVARDLEEGVEPRMEFDVRILNYAPVYFQYEVISNGIVVLERDQENRIDFEAHLISEYLDLKHMYDRLDRAFLARA</sequence>
<dbReference type="CDD" id="cd05403">
    <property type="entry name" value="NT_KNTase_like"/>
    <property type="match status" value="1"/>
</dbReference>
<dbReference type="NCBIfam" id="NF047752">
    <property type="entry name" value="MntA_antitoxin"/>
    <property type="match status" value="1"/>
</dbReference>
<proteinExistence type="predicted"/>
<dbReference type="SUPFAM" id="SSF81301">
    <property type="entry name" value="Nucleotidyltransferase"/>
    <property type="match status" value="1"/>
</dbReference>
<dbReference type="GO" id="GO:0016740">
    <property type="term" value="F:transferase activity"/>
    <property type="evidence" value="ECO:0007669"/>
    <property type="project" value="UniProtKB-KW"/>
</dbReference>
<protein>
    <submittedName>
        <fullName evidence="2">Nucleotidyltransferase</fullName>
    </submittedName>
</protein>
<dbReference type="InterPro" id="IPR052930">
    <property type="entry name" value="TA_antitoxin_MntA"/>
</dbReference>
<dbReference type="AlphaFoldDB" id="A0A0W8F8A0"/>
<gene>
    <name evidence="2" type="ORF">ASZ90_013217</name>
</gene>
<name>A0A0W8F8A0_9ZZZZ</name>
<dbReference type="PANTHER" id="PTHR43852">
    <property type="entry name" value="NUCLEOTIDYLTRANSFERASE"/>
    <property type="match status" value="1"/>
</dbReference>
<comment type="caution">
    <text evidence="2">The sequence shown here is derived from an EMBL/GenBank/DDBJ whole genome shotgun (WGS) entry which is preliminary data.</text>
</comment>
<dbReference type="PANTHER" id="PTHR43852:SF3">
    <property type="entry name" value="NUCLEOTIDYLTRANSFERASE"/>
    <property type="match status" value="1"/>
</dbReference>
<dbReference type="EMBL" id="LNQE01001463">
    <property type="protein sequence ID" value="KUG17097.1"/>
    <property type="molecule type" value="Genomic_DNA"/>
</dbReference>
<evidence type="ECO:0000259" key="1">
    <source>
        <dbReference type="Pfam" id="PF18765"/>
    </source>
</evidence>
<evidence type="ECO:0000313" key="2">
    <source>
        <dbReference type="EMBL" id="KUG17097.1"/>
    </source>
</evidence>
<accession>A0A0W8F8A0</accession>
<dbReference type="Pfam" id="PF18765">
    <property type="entry name" value="Polbeta"/>
    <property type="match status" value="1"/>
</dbReference>
<keyword evidence="2" id="KW-0808">Transferase</keyword>
<organism evidence="2">
    <name type="scientific">hydrocarbon metagenome</name>
    <dbReference type="NCBI Taxonomy" id="938273"/>
    <lineage>
        <taxon>unclassified sequences</taxon>
        <taxon>metagenomes</taxon>
        <taxon>ecological metagenomes</taxon>
    </lineage>
</organism>
<dbReference type="InterPro" id="IPR043519">
    <property type="entry name" value="NT_sf"/>
</dbReference>
<reference evidence="2" key="1">
    <citation type="journal article" date="2015" name="Proc. Natl. Acad. Sci. U.S.A.">
        <title>Networks of energetic and metabolic interactions define dynamics in microbial communities.</title>
        <authorList>
            <person name="Embree M."/>
            <person name="Liu J.K."/>
            <person name="Al-Bassam M.M."/>
            <person name="Zengler K."/>
        </authorList>
    </citation>
    <scope>NUCLEOTIDE SEQUENCE</scope>
</reference>
<dbReference type="InterPro" id="IPR041633">
    <property type="entry name" value="Polbeta"/>
</dbReference>